<feature type="domain" description="Glabrous enhancer-binding protein-like DBD" evidence="3">
    <location>
        <begin position="84"/>
        <end position="177"/>
    </location>
</feature>
<organism evidence="4 5">
    <name type="scientific">Ilex paraguariensis</name>
    <name type="common">yerba mate</name>
    <dbReference type="NCBI Taxonomy" id="185542"/>
    <lineage>
        <taxon>Eukaryota</taxon>
        <taxon>Viridiplantae</taxon>
        <taxon>Streptophyta</taxon>
        <taxon>Embryophyta</taxon>
        <taxon>Tracheophyta</taxon>
        <taxon>Spermatophyta</taxon>
        <taxon>Magnoliopsida</taxon>
        <taxon>eudicotyledons</taxon>
        <taxon>Gunneridae</taxon>
        <taxon>Pentapetalae</taxon>
        <taxon>asterids</taxon>
        <taxon>campanulids</taxon>
        <taxon>Aquifoliales</taxon>
        <taxon>Aquifoliaceae</taxon>
        <taxon>Ilex</taxon>
    </lineage>
</organism>
<comment type="similarity">
    <text evidence="1">Belongs to the GeBP family.</text>
</comment>
<reference evidence="4 5" key="1">
    <citation type="submission" date="2024-02" db="EMBL/GenBank/DDBJ databases">
        <authorList>
            <person name="Vignale AGUSTIN F."/>
            <person name="Sosa J E."/>
            <person name="Modenutti C."/>
        </authorList>
    </citation>
    <scope>NUCLEOTIDE SEQUENCE [LARGE SCALE GENOMIC DNA]</scope>
</reference>
<dbReference type="PANTHER" id="PTHR31662:SF8">
    <property type="entry name" value="EXPRESSED PROTEIN"/>
    <property type="match status" value="1"/>
</dbReference>
<dbReference type="Pfam" id="PF04504">
    <property type="entry name" value="GeBP-like_DBD"/>
    <property type="match status" value="1"/>
</dbReference>
<sequence length="373" mass="41487">MDSTPNPNPTPQPQPQPQSLSIKASASKLPIKRKTPDSFFTVPNPKPNSSLIRTPKLKSTADGDDYGDDDVTPGGDSRPPPFKFHRIWTEPDEIRFLRGLLDCSPENLSFPRDLHVFYARFSNTMPQPYTKSQLSEKLRRLRKKFRVISSRLAKGLDKALLSPHDQALYELSEQLWHPDFSSTSPFGANNNSNKPKESNLVGVEVSFSPILPSVLVEKQTMSQDLNQNGVLNVVEIDNGGSDDGFVGGGLGGDGGEVKLSEVNVEFEDDVQEDEVVVPSELNGEIEEIVGKTLIDVFDESLKEVRTALVQQGLLYHGDRLSLVSSLNEDKAGSFERRWREQRVDELDVLARRLRLVLEHSLQKHQAGGAMVGY</sequence>
<dbReference type="GO" id="GO:0010468">
    <property type="term" value="P:regulation of gene expression"/>
    <property type="evidence" value="ECO:0007669"/>
    <property type="project" value="UniProtKB-ARBA"/>
</dbReference>
<protein>
    <recommendedName>
        <fullName evidence="3">Glabrous enhancer-binding protein-like DBD domain-containing protein</fullName>
    </recommendedName>
</protein>
<evidence type="ECO:0000256" key="2">
    <source>
        <dbReference type="SAM" id="MobiDB-lite"/>
    </source>
</evidence>
<proteinExistence type="inferred from homology"/>
<keyword evidence="5" id="KW-1185">Reference proteome</keyword>
<dbReference type="InterPro" id="IPR007592">
    <property type="entry name" value="GEBP"/>
</dbReference>
<evidence type="ECO:0000256" key="1">
    <source>
        <dbReference type="ARBA" id="ARBA00010820"/>
    </source>
</evidence>
<feature type="compositionally biased region" description="Pro residues" evidence="2">
    <location>
        <begin position="1"/>
        <end position="16"/>
    </location>
</feature>
<feature type="region of interest" description="Disordered" evidence="2">
    <location>
        <begin position="1"/>
        <end position="81"/>
    </location>
</feature>
<name>A0ABC8SGQ3_9AQUA</name>
<dbReference type="PANTHER" id="PTHR31662">
    <property type="entry name" value="BNAANNG10740D PROTEIN-RELATED"/>
    <property type="match status" value="1"/>
</dbReference>
<dbReference type="EMBL" id="CAUOFW020002780">
    <property type="protein sequence ID" value="CAK9156025.1"/>
    <property type="molecule type" value="Genomic_DNA"/>
</dbReference>
<dbReference type="Proteomes" id="UP001642360">
    <property type="component" value="Unassembled WGS sequence"/>
</dbReference>
<dbReference type="AlphaFoldDB" id="A0ABC8SGQ3"/>
<evidence type="ECO:0000313" key="4">
    <source>
        <dbReference type="EMBL" id="CAK9156025.1"/>
    </source>
</evidence>
<comment type="caution">
    <text evidence="4">The sequence shown here is derived from an EMBL/GenBank/DDBJ whole genome shotgun (WGS) entry which is preliminary data.</text>
</comment>
<evidence type="ECO:0000259" key="3">
    <source>
        <dbReference type="Pfam" id="PF04504"/>
    </source>
</evidence>
<dbReference type="InterPro" id="IPR053932">
    <property type="entry name" value="GeBP-like_DBD"/>
</dbReference>
<evidence type="ECO:0000313" key="5">
    <source>
        <dbReference type="Proteomes" id="UP001642360"/>
    </source>
</evidence>
<feature type="compositionally biased region" description="Acidic residues" evidence="2">
    <location>
        <begin position="62"/>
        <end position="71"/>
    </location>
</feature>
<gene>
    <name evidence="4" type="ORF">ILEXP_LOCUS24439</name>
</gene>
<accession>A0ABC8SGQ3</accession>